<keyword evidence="2" id="KW-1185">Reference proteome</keyword>
<dbReference type="EMBL" id="RSEC01000032">
    <property type="protein sequence ID" value="RSD21986.1"/>
    <property type="molecule type" value="Genomic_DNA"/>
</dbReference>
<dbReference type="RefSeq" id="WP_125307236.1">
    <property type="nucleotide sequence ID" value="NZ_RSEC01000032.1"/>
</dbReference>
<comment type="caution">
    <text evidence="1">The sequence shown here is derived from an EMBL/GenBank/DDBJ whole genome shotgun (WGS) entry which is preliminary data.</text>
</comment>
<evidence type="ECO:0000313" key="1">
    <source>
        <dbReference type="EMBL" id="RSD21986.1"/>
    </source>
</evidence>
<accession>A0A427TGI9</accession>
<sequence>MTGREELVELLKAADTARWGGPQVTFEGMDVPYDHFADAILAAGWRPTTRCVNDANGDGDCAACARNPDAPCRQPFAPLPDSETEGPSPWDAYVKAFREYQETDPHGAAAHPTAHHMHALEAALRVATSPPPAPRVFLPGDTVPAGMAVVNHVGGVWRHHADRVVKTGYALEIFLPSPEERDHVAAAAIRARDEGKEQQP</sequence>
<reference evidence="1 2" key="1">
    <citation type="submission" date="2018-12" db="EMBL/GenBank/DDBJ databases">
        <title>Amycolatopsis eburnea sp. nov. actinomycete associate with arbuscular mycorrhiza fungal spore.</title>
        <authorList>
            <person name="Lumyong S."/>
            <person name="Chaiya L."/>
        </authorList>
    </citation>
    <scope>NUCLEOTIDE SEQUENCE [LARGE SCALE GENOMIC DNA]</scope>
    <source>
        <strain evidence="1 2">GLM-1</strain>
    </source>
</reference>
<dbReference type="AlphaFoldDB" id="A0A427TGI9"/>
<evidence type="ECO:0000313" key="2">
    <source>
        <dbReference type="Proteomes" id="UP000267081"/>
    </source>
</evidence>
<protein>
    <submittedName>
        <fullName evidence="1">Uncharacterized protein</fullName>
    </submittedName>
</protein>
<gene>
    <name evidence="1" type="ORF">EIY87_09215</name>
</gene>
<organism evidence="1 2">
    <name type="scientific">Amycolatopsis eburnea</name>
    <dbReference type="NCBI Taxonomy" id="2267691"/>
    <lineage>
        <taxon>Bacteria</taxon>
        <taxon>Bacillati</taxon>
        <taxon>Actinomycetota</taxon>
        <taxon>Actinomycetes</taxon>
        <taxon>Pseudonocardiales</taxon>
        <taxon>Pseudonocardiaceae</taxon>
        <taxon>Amycolatopsis</taxon>
    </lineage>
</organism>
<dbReference type="Proteomes" id="UP000267081">
    <property type="component" value="Unassembled WGS sequence"/>
</dbReference>
<proteinExistence type="predicted"/>
<dbReference type="OrthoDB" id="4571973at2"/>
<name>A0A427TGI9_9PSEU</name>